<keyword evidence="4" id="KW-1185">Reference proteome</keyword>
<evidence type="ECO:0000256" key="1">
    <source>
        <dbReference type="ARBA" id="ARBA00007689"/>
    </source>
</evidence>
<comment type="similarity">
    <text evidence="1">Belongs to the YciI family.</text>
</comment>
<feature type="domain" description="YCII-related" evidence="2">
    <location>
        <begin position="1"/>
        <end position="85"/>
    </location>
</feature>
<reference evidence="3 4" key="1">
    <citation type="submission" date="2024-01" db="EMBL/GenBank/DDBJ databases">
        <title>Uliginosibacterium soil sp. nov.</title>
        <authorList>
            <person name="Lv Y."/>
        </authorList>
    </citation>
    <scope>NUCLEOTIDE SEQUENCE [LARGE SCALE GENOMIC DNA]</scope>
    <source>
        <strain evidence="3 4">H3</strain>
    </source>
</reference>
<dbReference type="InterPro" id="IPR011008">
    <property type="entry name" value="Dimeric_a/b-barrel"/>
</dbReference>
<evidence type="ECO:0000313" key="4">
    <source>
        <dbReference type="Proteomes" id="UP001331561"/>
    </source>
</evidence>
<dbReference type="SUPFAM" id="SSF54909">
    <property type="entry name" value="Dimeric alpha+beta barrel"/>
    <property type="match status" value="1"/>
</dbReference>
<dbReference type="RefSeq" id="WP_327601032.1">
    <property type="nucleotide sequence ID" value="NZ_JAYXHS010000004.1"/>
</dbReference>
<protein>
    <submittedName>
        <fullName evidence="3">YciI-like protein</fullName>
    </submittedName>
</protein>
<dbReference type="NCBIfam" id="NF009508">
    <property type="entry name" value="PRK12866.1"/>
    <property type="match status" value="1"/>
</dbReference>
<dbReference type="Gene3D" id="3.30.70.1060">
    <property type="entry name" value="Dimeric alpha+beta barrel"/>
    <property type="match status" value="1"/>
</dbReference>
<sequence length="100" mass="10690">MHFLLIYETVPEYVARRVAFRAEHLAHAQAAVKRGELLLGGAAGEPVDSAVLLFSAASPDIPQAFAESDPYVVNGLVTSWHVKPWHTVVGPTASNPASVD</sequence>
<accession>A0ABU6K9G1</accession>
<dbReference type="InterPro" id="IPR005545">
    <property type="entry name" value="YCII"/>
</dbReference>
<dbReference type="PANTHER" id="PTHR33606">
    <property type="entry name" value="PROTEIN YCII"/>
    <property type="match status" value="1"/>
</dbReference>
<evidence type="ECO:0000259" key="2">
    <source>
        <dbReference type="Pfam" id="PF03795"/>
    </source>
</evidence>
<dbReference type="EMBL" id="JAYXHS010000004">
    <property type="protein sequence ID" value="MEC5388061.1"/>
    <property type="molecule type" value="Genomic_DNA"/>
</dbReference>
<dbReference type="PANTHER" id="PTHR33606:SF3">
    <property type="entry name" value="PROTEIN YCII"/>
    <property type="match status" value="1"/>
</dbReference>
<dbReference type="InterPro" id="IPR051807">
    <property type="entry name" value="Sec-metab_biosynth-assoc"/>
</dbReference>
<gene>
    <name evidence="3" type="ORF">VVD49_20175</name>
</gene>
<proteinExistence type="inferred from homology"/>
<dbReference type="Proteomes" id="UP001331561">
    <property type="component" value="Unassembled WGS sequence"/>
</dbReference>
<comment type="caution">
    <text evidence="3">The sequence shown here is derived from an EMBL/GenBank/DDBJ whole genome shotgun (WGS) entry which is preliminary data.</text>
</comment>
<evidence type="ECO:0000313" key="3">
    <source>
        <dbReference type="EMBL" id="MEC5388061.1"/>
    </source>
</evidence>
<name>A0ABU6K9G1_9RHOO</name>
<organism evidence="3 4">
    <name type="scientific">Uliginosibacterium silvisoli</name>
    <dbReference type="NCBI Taxonomy" id="3114758"/>
    <lineage>
        <taxon>Bacteria</taxon>
        <taxon>Pseudomonadati</taxon>
        <taxon>Pseudomonadota</taxon>
        <taxon>Betaproteobacteria</taxon>
        <taxon>Rhodocyclales</taxon>
        <taxon>Zoogloeaceae</taxon>
        <taxon>Uliginosibacterium</taxon>
    </lineage>
</organism>
<dbReference type="Pfam" id="PF03795">
    <property type="entry name" value="YCII"/>
    <property type="match status" value="1"/>
</dbReference>